<evidence type="ECO:0000256" key="1">
    <source>
        <dbReference type="ARBA" id="ARBA00006926"/>
    </source>
</evidence>
<keyword evidence="6" id="KW-0472">Membrane</keyword>
<evidence type="ECO:0000256" key="6">
    <source>
        <dbReference type="SAM" id="Phobius"/>
    </source>
</evidence>
<dbReference type="Proteomes" id="UP000199626">
    <property type="component" value="Unassembled WGS sequence"/>
</dbReference>
<sequence>MRSGIIFTIAVGIAIVVIGLVFYNKVAGGHQQEVVLAGAANQADGEHACLPMFQHRLRALHTNTEHDLCELTAGKVVMVVNTASQCGYTGQFEGLEALHQQYQGQDFVILGFPSDSFRQEHDSEEETATVCFVNYGVTFPMMATSKVTGTDANPIFKELSAATKQAPAWNFHKYIVSADGLKITSFPSKVEPLDDAITQVIHDYLEEAQ</sequence>
<comment type="similarity">
    <text evidence="1 5">Belongs to the glutathione peroxidase family.</text>
</comment>
<organism evidence="7 8">
    <name type="scientific">Pseudidiomarina indica</name>
    <dbReference type="NCBI Taxonomy" id="1159017"/>
    <lineage>
        <taxon>Bacteria</taxon>
        <taxon>Pseudomonadati</taxon>
        <taxon>Pseudomonadota</taxon>
        <taxon>Gammaproteobacteria</taxon>
        <taxon>Alteromonadales</taxon>
        <taxon>Idiomarinaceae</taxon>
        <taxon>Pseudidiomarina</taxon>
    </lineage>
</organism>
<dbReference type="PIRSF" id="PIRSF000303">
    <property type="entry name" value="Glutathion_perox"/>
    <property type="match status" value="1"/>
</dbReference>
<dbReference type="CDD" id="cd00340">
    <property type="entry name" value="GSH_Peroxidase"/>
    <property type="match status" value="1"/>
</dbReference>
<dbReference type="Pfam" id="PF00255">
    <property type="entry name" value="GSHPx"/>
    <property type="match status" value="1"/>
</dbReference>
<dbReference type="GO" id="GO:0034599">
    <property type="term" value="P:cellular response to oxidative stress"/>
    <property type="evidence" value="ECO:0007669"/>
    <property type="project" value="TreeGrafter"/>
</dbReference>
<keyword evidence="6" id="KW-0812">Transmembrane</keyword>
<accession>A0A1G6BSE4</accession>
<feature type="active site" evidence="4">
    <location>
        <position position="86"/>
    </location>
</feature>
<evidence type="ECO:0000256" key="3">
    <source>
        <dbReference type="ARBA" id="ARBA00023002"/>
    </source>
</evidence>
<dbReference type="InterPro" id="IPR029759">
    <property type="entry name" value="GPX_AS"/>
</dbReference>
<dbReference type="PRINTS" id="PR01011">
    <property type="entry name" value="GLUTPROXDASE"/>
</dbReference>
<dbReference type="RefSeq" id="WP_199286040.1">
    <property type="nucleotide sequence ID" value="NZ_FMXN01000004.1"/>
</dbReference>
<proteinExistence type="inferred from homology"/>
<feature type="transmembrane region" description="Helical" evidence="6">
    <location>
        <begin position="6"/>
        <end position="23"/>
    </location>
</feature>
<dbReference type="SUPFAM" id="SSF52833">
    <property type="entry name" value="Thioredoxin-like"/>
    <property type="match status" value="1"/>
</dbReference>
<keyword evidence="6" id="KW-1133">Transmembrane helix</keyword>
<evidence type="ECO:0000256" key="2">
    <source>
        <dbReference type="ARBA" id="ARBA00022559"/>
    </source>
</evidence>
<dbReference type="Gene3D" id="3.40.30.10">
    <property type="entry name" value="Glutaredoxin"/>
    <property type="match status" value="1"/>
</dbReference>
<dbReference type="STRING" id="1159017.SAMN02927930_00897"/>
<keyword evidence="3 5" id="KW-0560">Oxidoreductase</keyword>
<keyword evidence="8" id="KW-1185">Reference proteome</keyword>
<evidence type="ECO:0000313" key="7">
    <source>
        <dbReference type="EMBL" id="SDB23522.1"/>
    </source>
</evidence>
<evidence type="ECO:0000256" key="4">
    <source>
        <dbReference type="PIRSR" id="PIRSR000303-1"/>
    </source>
</evidence>
<dbReference type="PANTHER" id="PTHR11592">
    <property type="entry name" value="GLUTATHIONE PEROXIDASE"/>
    <property type="match status" value="1"/>
</dbReference>
<dbReference type="InterPro" id="IPR036249">
    <property type="entry name" value="Thioredoxin-like_sf"/>
</dbReference>
<dbReference type="AlphaFoldDB" id="A0A1G6BSE4"/>
<evidence type="ECO:0000313" key="8">
    <source>
        <dbReference type="Proteomes" id="UP000199626"/>
    </source>
</evidence>
<dbReference type="PROSITE" id="PS51355">
    <property type="entry name" value="GLUTATHIONE_PEROXID_3"/>
    <property type="match status" value="1"/>
</dbReference>
<keyword evidence="2 5" id="KW-0575">Peroxidase</keyword>
<evidence type="ECO:0000256" key="5">
    <source>
        <dbReference type="RuleBase" id="RU000499"/>
    </source>
</evidence>
<gene>
    <name evidence="7" type="ORF">SAMN02927930_00897</name>
</gene>
<dbReference type="InterPro" id="IPR000889">
    <property type="entry name" value="Glutathione_peroxidase"/>
</dbReference>
<name>A0A1G6BSE4_9GAMM</name>
<protein>
    <recommendedName>
        <fullName evidence="5">Glutathione peroxidase</fullName>
    </recommendedName>
</protein>
<dbReference type="PROSITE" id="PS00460">
    <property type="entry name" value="GLUTATHIONE_PEROXID_1"/>
    <property type="match status" value="1"/>
</dbReference>
<dbReference type="GO" id="GO:0004601">
    <property type="term" value="F:peroxidase activity"/>
    <property type="evidence" value="ECO:0007669"/>
    <property type="project" value="UniProtKB-KW"/>
</dbReference>
<dbReference type="PANTHER" id="PTHR11592:SF44">
    <property type="entry name" value="GLUTATHIONE PEROXIDASE"/>
    <property type="match status" value="1"/>
</dbReference>
<reference evidence="8" key="1">
    <citation type="submission" date="2016-10" db="EMBL/GenBank/DDBJ databases">
        <authorList>
            <person name="Varghese N."/>
            <person name="Submissions S."/>
        </authorList>
    </citation>
    <scope>NUCLEOTIDE SEQUENCE [LARGE SCALE GENOMIC DNA]</scope>
    <source>
        <strain evidence="8">CGMCC 1.10824</strain>
    </source>
</reference>
<dbReference type="EMBL" id="FMXN01000004">
    <property type="protein sequence ID" value="SDB23522.1"/>
    <property type="molecule type" value="Genomic_DNA"/>
</dbReference>